<reference evidence="2" key="1">
    <citation type="journal article" date="2021" name="PeerJ">
        <title>Extensive microbial diversity within the chicken gut microbiome revealed by metagenomics and culture.</title>
        <authorList>
            <person name="Gilroy R."/>
            <person name="Ravi A."/>
            <person name="Getino M."/>
            <person name="Pursley I."/>
            <person name="Horton D.L."/>
            <person name="Alikhan N.F."/>
            <person name="Baker D."/>
            <person name="Gharbi K."/>
            <person name="Hall N."/>
            <person name="Watson M."/>
            <person name="Adriaenssens E.M."/>
            <person name="Foster-Nyarko E."/>
            <person name="Jarju S."/>
            <person name="Secka A."/>
            <person name="Antonio M."/>
            <person name="Oren A."/>
            <person name="Chaudhuri R.R."/>
            <person name="La Ragione R."/>
            <person name="Hildebrand F."/>
            <person name="Pallen M.J."/>
        </authorList>
    </citation>
    <scope>NUCLEOTIDE SEQUENCE</scope>
    <source>
        <strain evidence="2">ChiSxjej3B15-24422</strain>
    </source>
</reference>
<feature type="transmembrane region" description="Helical" evidence="1">
    <location>
        <begin position="238"/>
        <end position="258"/>
    </location>
</feature>
<organism evidence="2 3">
    <name type="scientific">Candidatus Eisenbergiella pullistercoris</name>
    <dbReference type="NCBI Taxonomy" id="2838555"/>
    <lineage>
        <taxon>Bacteria</taxon>
        <taxon>Bacillati</taxon>
        <taxon>Bacillota</taxon>
        <taxon>Clostridia</taxon>
        <taxon>Lachnospirales</taxon>
        <taxon>Lachnospiraceae</taxon>
        <taxon>Eisenbergiella</taxon>
    </lineage>
</organism>
<keyword evidence="1" id="KW-1133">Transmembrane helix</keyword>
<reference evidence="2" key="2">
    <citation type="submission" date="2021-04" db="EMBL/GenBank/DDBJ databases">
        <authorList>
            <person name="Gilroy R."/>
        </authorList>
    </citation>
    <scope>NUCLEOTIDE SEQUENCE</scope>
    <source>
        <strain evidence="2">ChiSxjej3B15-24422</strain>
    </source>
</reference>
<name>A0A9D1YNI7_9FIRM</name>
<keyword evidence="1" id="KW-0812">Transmembrane</keyword>
<sequence length="264" mass="29179">MNIEKIWMSPDTAGQSRFALQTVLGTLGIAILAAVLTAAGTLFSMTGQWALTGLSREAFLLILCIAVTVLVAAFAMKLGMRAAQNATIFFLTSDDRLFAIDARRLVCHGSSAWDIVSGMAEIQRFLRQLAEEPGVPAGADEVLKVYGLRENRTHYAVTCLIRHPNQSMVKRTFFPSKSCADAELLAWQLERRKSWENTLDPQENRNPLLILISVLVCAGFTAVCVLSHPAIARLPQEIYFPCLGVDFAAFCCAVYFIIRQYRGE</sequence>
<dbReference type="EMBL" id="DXDD01000058">
    <property type="protein sequence ID" value="HIY59941.1"/>
    <property type="molecule type" value="Genomic_DNA"/>
</dbReference>
<dbReference type="Proteomes" id="UP000824007">
    <property type="component" value="Unassembled WGS sequence"/>
</dbReference>
<evidence type="ECO:0000256" key="1">
    <source>
        <dbReference type="SAM" id="Phobius"/>
    </source>
</evidence>
<dbReference type="AlphaFoldDB" id="A0A9D1YNI7"/>
<proteinExistence type="predicted"/>
<feature type="transmembrane region" description="Helical" evidence="1">
    <location>
        <begin position="58"/>
        <end position="76"/>
    </location>
</feature>
<evidence type="ECO:0000313" key="3">
    <source>
        <dbReference type="Proteomes" id="UP000824007"/>
    </source>
</evidence>
<keyword evidence="1" id="KW-0472">Membrane</keyword>
<evidence type="ECO:0000313" key="2">
    <source>
        <dbReference type="EMBL" id="HIY59941.1"/>
    </source>
</evidence>
<protein>
    <submittedName>
        <fullName evidence="2">Uncharacterized protein</fullName>
    </submittedName>
</protein>
<comment type="caution">
    <text evidence="2">The sequence shown here is derived from an EMBL/GenBank/DDBJ whole genome shotgun (WGS) entry which is preliminary data.</text>
</comment>
<feature type="transmembrane region" description="Helical" evidence="1">
    <location>
        <begin position="208"/>
        <end position="232"/>
    </location>
</feature>
<accession>A0A9D1YNI7</accession>
<feature type="transmembrane region" description="Helical" evidence="1">
    <location>
        <begin position="20"/>
        <end position="46"/>
    </location>
</feature>
<gene>
    <name evidence="2" type="ORF">H9831_04565</name>
</gene>